<dbReference type="STRING" id="656916.A0A2G7FFA9"/>
<feature type="domain" description="GmrSD restriction endonucleases C-terminal" evidence="1">
    <location>
        <begin position="112"/>
        <end position="216"/>
    </location>
</feature>
<dbReference type="EMBL" id="NEXV01000694">
    <property type="protein sequence ID" value="PIG79288.1"/>
    <property type="molecule type" value="Genomic_DNA"/>
</dbReference>
<gene>
    <name evidence="2" type="ORF">AARAC_004262</name>
</gene>
<protein>
    <submittedName>
        <fullName evidence="2">Secreted protein</fullName>
    </submittedName>
</protein>
<dbReference type="Pfam" id="PF07510">
    <property type="entry name" value="GmrSD_C"/>
    <property type="match status" value="1"/>
</dbReference>
<evidence type="ECO:0000259" key="1">
    <source>
        <dbReference type="Pfam" id="PF07510"/>
    </source>
</evidence>
<reference evidence="2 3" key="1">
    <citation type="submission" date="2017-05" db="EMBL/GenBank/DDBJ databases">
        <title>Genome sequence for an aflatoxigenic pathogen of Argentinian peanut, Aspergillus arachidicola.</title>
        <authorList>
            <person name="Moore G."/>
            <person name="Beltz S.B."/>
            <person name="Mack B.M."/>
        </authorList>
    </citation>
    <scope>NUCLEOTIDE SEQUENCE [LARGE SCALE GENOMIC DNA]</scope>
    <source>
        <strain evidence="2 3">CBS 117610</strain>
    </source>
</reference>
<dbReference type="InterPro" id="IPR011089">
    <property type="entry name" value="GmrSD_C"/>
</dbReference>
<sequence length="221" mass="24450">MVDSFVFIFFGWFVMVQFTVLALLALPFVNAIPAPAPVPTPPGIPATTTAENELAGLTVAAQGSQDGYDRDLFPHWISQGHSCDTREVVLARDGEDVEKNDACSPTSGTWYSPYDGKTWTDKSDLDIDHVVPLSNAWKSGASDWTTDQRQAFANDLENPQLLAVTNSVNREKSDDGPEDWKPPLTSYYCTYAKMWVKVKSVYNLTITQDEKSALVDMLDSC</sequence>
<evidence type="ECO:0000313" key="2">
    <source>
        <dbReference type="EMBL" id="PIG79288.1"/>
    </source>
</evidence>
<name>A0A2G7FFA9_9EURO</name>
<accession>A0A2G7FFA9</accession>
<dbReference type="PANTHER" id="PTHR24094:SF15">
    <property type="entry name" value="AMP-DEPENDENT SYNTHETASE_LIGASE DOMAIN-CONTAINING PROTEIN-RELATED"/>
    <property type="match status" value="1"/>
</dbReference>
<keyword evidence="3" id="KW-1185">Reference proteome</keyword>
<dbReference type="Proteomes" id="UP000231358">
    <property type="component" value="Unassembled WGS sequence"/>
</dbReference>
<proteinExistence type="predicted"/>
<comment type="caution">
    <text evidence="2">The sequence shown here is derived from an EMBL/GenBank/DDBJ whole genome shotgun (WGS) entry which is preliminary data.</text>
</comment>
<dbReference type="AlphaFoldDB" id="A0A2G7FFA9"/>
<dbReference type="PANTHER" id="PTHR24094">
    <property type="entry name" value="SECRETED PROTEIN"/>
    <property type="match status" value="1"/>
</dbReference>
<organism evidence="2 3">
    <name type="scientific">Aspergillus arachidicola</name>
    <dbReference type="NCBI Taxonomy" id="656916"/>
    <lineage>
        <taxon>Eukaryota</taxon>
        <taxon>Fungi</taxon>
        <taxon>Dikarya</taxon>
        <taxon>Ascomycota</taxon>
        <taxon>Pezizomycotina</taxon>
        <taxon>Eurotiomycetes</taxon>
        <taxon>Eurotiomycetidae</taxon>
        <taxon>Eurotiales</taxon>
        <taxon>Aspergillaceae</taxon>
        <taxon>Aspergillus</taxon>
        <taxon>Aspergillus subgen. Circumdati</taxon>
    </lineage>
</organism>
<evidence type="ECO:0000313" key="3">
    <source>
        <dbReference type="Proteomes" id="UP000231358"/>
    </source>
</evidence>